<keyword evidence="3" id="KW-1185">Reference proteome</keyword>
<dbReference type="STRING" id="292462.AWC05_11190"/>
<evidence type="ECO:0000313" key="3">
    <source>
        <dbReference type="Proteomes" id="UP000193010"/>
    </source>
</evidence>
<dbReference type="AlphaFoldDB" id="A0A1X1UFZ6"/>
<reference evidence="2 3" key="1">
    <citation type="submission" date="2016-01" db="EMBL/GenBank/DDBJ databases">
        <title>The new phylogeny of the genus Mycobacterium.</title>
        <authorList>
            <person name="Tarcisio F."/>
            <person name="Conor M."/>
            <person name="Antonella G."/>
            <person name="Elisabetta G."/>
            <person name="Giulia F.S."/>
            <person name="Sara T."/>
            <person name="Anna F."/>
            <person name="Clotilde B."/>
            <person name="Roberto B."/>
            <person name="Veronica D.S."/>
            <person name="Fabio R."/>
            <person name="Monica P."/>
            <person name="Olivier J."/>
            <person name="Enrico T."/>
            <person name="Nicola S."/>
        </authorList>
    </citation>
    <scope>NUCLEOTIDE SEQUENCE [LARGE SCALE GENOMIC DNA]</scope>
    <source>
        <strain evidence="2 3">DSM 44852</strain>
    </source>
</reference>
<evidence type="ECO:0008006" key="4">
    <source>
        <dbReference type="Google" id="ProtNLM"/>
    </source>
</evidence>
<gene>
    <name evidence="2" type="ORF">AWC05_11190</name>
</gene>
<comment type="caution">
    <text evidence="2">The sequence shown here is derived from an EMBL/GenBank/DDBJ whole genome shotgun (WGS) entry which is preliminary data.</text>
</comment>
<feature type="signal peptide" evidence="1">
    <location>
        <begin position="1"/>
        <end position="27"/>
    </location>
</feature>
<dbReference type="OrthoDB" id="5116562at2"/>
<evidence type="ECO:0000256" key="1">
    <source>
        <dbReference type="SAM" id="SignalP"/>
    </source>
</evidence>
<dbReference type="Proteomes" id="UP000193010">
    <property type="component" value="Unassembled WGS sequence"/>
</dbReference>
<keyword evidence="1" id="KW-0732">Signal</keyword>
<protein>
    <recommendedName>
        <fullName evidence="4">Secreted protein</fullName>
    </recommendedName>
</protein>
<name>A0A1X1UFZ6_MYCFL</name>
<feature type="chain" id="PRO_5013298551" description="Secreted protein" evidence="1">
    <location>
        <begin position="28"/>
        <end position="221"/>
    </location>
</feature>
<accession>A0A1X1UFZ6</accession>
<organism evidence="2 3">
    <name type="scientific">Mycobacterium florentinum</name>
    <dbReference type="NCBI Taxonomy" id="292462"/>
    <lineage>
        <taxon>Bacteria</taxon>
        <taxon>Bacillati</taxon>
        <taxon>Actinomycetota</taxon>
        <taxon>Actinomycetes</taxon>
        <taxon>Mycobacteriales</taxon>
        <taxon>Mycobacteriaceae</taxon>
        <taxon>Mycobacterium</taxon>
        <taxon>Mycobacterium simiae complex</taxon>
    </lineage>
</organism>
<dbReference type="EMBL" id="LQOV01000006">
    <property type="protein sequence ID" value="ORV55756.1"/>
    <property type="molecule type" value="Genomic_DNA"/>
</dbReference>
<evidence type="ECO:0000313" key="2">
    <source>
        <dbReference type="EMBL" id="ORV55756.1"/>
    </source>
</evidence>
<sequence>MDASRVAVVPSFVMVMVMLGFAGSAWADPPPTQQITTVAVGSKGQAVNGFHETPAQGNVPVVEGCTASPSAVAEDVYSCSPSAAGAGTCWPSTPGALLCVDDPWDQRLHRVSYNGQLPPVQPPALPEPYALVLDDGTRCSLRNGGAWGGRDDGYVGGYWCGDGGAHLVVLCLPTAQTCVDDRSGPTWTVKVGQLGAPGAHFPPPQTRSVTSAWFAGDRIPG</sequence>
<proteinExistence type="predicted"/>